<keyword evidence="5" id="KW-1185">Reference proteome</keyword>
<dbReference type="RefSeq" id="XP_022252083.1">
    <property type="nucleotide sequence ID" value="XM_022396375.1"/>
</dbReference>
<dbReference type="PROSITE" id="PS00018">
    <property type="entry name" value="EF_HAND_1"/>
    <property type="match status" value="2"/>
</dbReference>
<dbReference type="InterPro" id="IPR028846">
    <property type="entry name" value="Recoverin"/>
</dbReference>
<keyword evidence="2" id="KW-0677">Repeat</keyword>
<evidence type="ECO:0000259" key="4">
    <source>
        <dbReference type="PROSITE" id="PS50222"/>
    </source>
</evidence>
<dbReference type="GeneID" id="106467413"/>
<dbReference type="SMART" id="SM00054">
    <property type="entry name" value="EFh"/>
    <property type="match status" value="3"/>
</dbReference>
<dbReference type="Proteomes" id="UP000694941">
    <property type="component" value="Unplaced"/>
</dbReference>
<gene>
    <name evidence="6" type="primary">LOC106467413</name>
</gene>
<dbReference type="PANTHER" id="PTHR23055">
    <property type="entry name" value="CALCIUM BINDING PROTEINS"/>
    <property type="match status" value="1"/>
</dbReference>
<evidence type="ECO:0000313" key="5">
    <source>
        <dbReference type="Proteomes" id="UP000694941"/>
    </source>
</evidence>
<dbReference type="InterPro" id="IPR011992">
    <property type="entry name" value="EF-hand-dom_pair"/>
</dbReference>
<protein>
    <submittedName>
        <fullName evidence="6">Kv channel-interacting protein 4-like</fullName>
    </submittedName>
</protein>
<evidence type="ECO:0000256" key="2">
    <source>
        <dbReference type="ARBA" id="ARBA00022737"/>
    </source>
</evidence>
<keyword evidence="3" id="KW-0106">Calcium</keyword>
<name>A0ABM1T877_LIMPO</name>
<evidence type="ECO:0000313" key="6">
    <source>
        <dbReference type="RefSeq" id="XP_022252083.1"/>
    </source>
</evidence>
<feature type="domain" description="EF-hand" evidence="4">
    <location>
        <begin position="194"/>
        <end position="229"/>
    </location>
</feature>
<accession>A0ABM1T877</accession>
<proteinExistence type="predicted"/>
<dbReference type="Pfam" id="PF13499">
    <property type="entry name" value="EF-hand_7"/>
    <property type="match status" value="1"/>
</dbReference>
<organism evidence="5 6">
    <name type="scientific">Limulus polyphemus</name>
    <name type="common">Atlantic horseshoe crab</name>
    <dbReference type="NCBI Taxonomy" id="6850"/>
    <lineage>
        <taxon>Eukaryota</taxon>
        <taxon>Metazoa</taxon>
        <taxon>Ecdysozoa</taxon>
        <taxon>Arthropoda</taxon>
        <taxon>Chelicerata</taxon>
        <taxon>Merostomata</taxon>
        <taxon>Xiphosura</taxon>
        <taxon>Limulidae</taxon>
        <taxon>Limulus</taxon>
    </lineage>
</organism>
<dbReference type="SUPFAM" id="SSF47473">
    <property type="entry name" value="EF-hand"/>
    <property type="match status" value="1"/>
</dbReference>
<dbReference type="CDD" id="cd00051">
    <property type="entry name" value="EFh"/>
    <property type="match status" value="2"/>
</dbReference>
<sequence length="240" mass="27630">MSLDSRSGTEVSFDPSTPGNKFGHSQPYIWSSMGASFSFLSIYQRLIRMIRRAWSGRIQNQTEDLETTVVRCKPDGIETLCRTTKFSKKELKFMYQGFKQVIHRTNLVFVCFSEAGQYAHYVFKAFDQDHNGTISFQCFQTGLSTLKMEKLQWTFHLYDINGDGCISREEMADIIISIYNLMGQFAEPSVDETSAREHAERVFQRLDLNKDGVVTFDEFVETCLKDENIIKSLNLLDTVL</sequence>
<dbReference type="Pfam" id="PF13202">
    <property type="entry name" value="EF-hand_5"/>
    <property type="match status" value="1"/>
</dbReference>
<evidence type="ECO:0000256" key="3">
    <source>
        <dbReference type="ARBA" id="ARBA00022837"/>
    </source>
</evidence>
<dbReference type="InterPro" id="IPR018247">
    <property type="entry name" value="EF_Hand_1_Ca_BS"/>
</dbReference>
<evidence type="ECO:0000256" key="1">
    <source>
        <dbReference type="ARBA" id="ARBA00022723"/>
    </source>
</evidence>
<dbReference type="PROSITE" id="PS50222">
    <property type="entry name" value="EF_HAND_2"/>
    <property type="match status" value="2"/>
</dbReference>
<keyword evidence="1" id="KW-0479">Metal-binding</keyword>
<dbReference type="InterPro" id="IPR002048">
    <property type="entry name" value="EF_hand_dom"/>
</dbReference>
<dbReference type="Gene3D" id="1.10.238.10">
    <property type="entry name" value="EF-hand"/>
    <property type="match status" value="1"/>
</dbReference>
<feature type="domain" description="EF-hand" evidence="4">
    <location>
        <begin position="146"/>
        <end position="181"/>
    </location>
</feature>
<dbReference type="PANTHER" id="PTHR23055:SF167">
    <property type="entry name" value="EF-HAND DOMAIN-CONTAINING PROTEIN"/>
    <property type="match status" value="1"/>
</dbReference>
<reference evidence="6" key="1">
    <citation type="submission" date="2025-08" db="UniProtKB">
        <authorList>
            <consortium name="RefSeq"/>
        </authorList>
    </citation>
    <scope>IDENTIFICATION</scope>
    <source>
        <tissue evidence="6">Muscle</tissue>
    </source>
</reference>